<proteinExistence type="predicted"/>
<evidence type="ECO:0000313" key="3">
    <source>
        <dbReference type="Proteomes" id="UP000578252"/>
    </source>
</evidence>
<dbReference type="EMBL" id="JABCUR010000003">
    <property type="protein sequence ID" value="NMW64922.1"/>
    <property type="molecule type" value="Genomic_DNA"/>
</dbReference>
<comment type="caution">
    <text evidence="2">The sequence shown here is derived from an EMBL/GenBank/DDBJ whole genome shotgun (WGS) entry which is preliminary data.</text>
</comment>
<gene>
    <name evidence="2" type="ORF">HHJ78_05105</name>
</gene>
<sequence>MQTFLFLAATAIPVTPPNKWSVTQNLLYALVILATIALTVGAIWLASRLMPHRRKVEVPSTHLQEIHLVYEETLSAADRAIVRDQQVREATRYMLKDPSLAQPLEQWREKRREWAAQLAFLEALTSNPSKMLTDPAVADNLRYVHTLAFELEAAQRAMLRAIRQAVATGSENPPLGTASDT</sequence>
<name>A0A7Y0Y4C2_9ACTO</name>
<protein>
    <submittedName>
        <fullName evidence="2">Uncharacterized protein</fullName>
    </submittedName>
</protein>
<accession>A0A7Y0Y4C2</accession>
<evidence type="ECO:0000256" key="1">
    <source>
        <dbReference type="SAM" id="Phobius"/>
    </source>
</evidence>
<keyword evidence="1" id="KW-1133">Transmembrane helix</keyword>
<dbReference type="Proteomes" id="UP000578252">
    <property type="component" value="Unassembled WGS sequence"/>
</dbReference>
<feature type="transmembrane region" description="Helical" evidence="1">
    <location>
        <begin position="27"/>
        <end position="46"/>
    </location>
</feature>
<organism evidence="2 3">
    <name type="scientific">Mobiluncus mulieris</name>
    <dbReference type="NCBI Taxonomy" id="2052"/>
    <lineage>
        <taxon>Bacteria</taxon>
        <taxon>Bacillati</taxon>
        <taxon>Actinomycetota</taxon>
        <taxon>Actinomycetes</taxon>
        <taxon>Actinomycetales</taxon>
        <taxon>Actinomycetaceae</taxon>
        <taxon>Mobiluncus</taxon>
    </lineage>
</organism>
<keyword evidence="1" id="KW-0812">Transmembrane</keyword>
<reference evidence="2 3" key="1">
    <citation type="submission" date="2020-04" db="EMBL/GenBank/DDBJ databases">
        <title>Antimicrobial susceptibility and clonality of vaginal-derived multi-drug resistant Mobiluncus isolates in China.</title>
        <authorList>
            <person name="Zhang X."/>
        </authorList>
    </citation>
    <scope>NUCLEOTIDE SEQUENCE [LARGE SCALE GENOMIC DNA]</scope>
    <source>
        <strain evidence="2 3">13</strain>
    </source>
</reference>
<dbReference type="RefSeq" id="WP_169771817.1">
    <property type="nucleotide sequence ID" value="NZ_JABCUR010000003.1"/>
</dbReference>
<keyword evidence="1" id="KW-0472">Membrane</keyword>
<evidence type="ECO:0000313" key="2">
    <source>
        <dbReference type="EMBL" id="NMW64922.1"/>
    </source>
</evidence>
<dbReference type="AlphaFoldDB" id="A0A7Y0Y4C2"/>